<dbReference type="PROSITE" id="PS00688">
    <property type="entry name" value="SIGMA54_INTERACT_3"/>
    <property type="match status" value="1"/>
</dbReference>
<dbReference type="InterPro" id="IPR058031">
    <property type="entry name" value="AAA_lid_NorR"/>
</dbReference>
<name>A0A858BYX9_9FIRM</name>
<dbReference type="Gene3D" id="1.10.10.60">
    <property type="entry name" value="Homeodomain-like"/>
    <property type="match status" value="1"/>
</dbReference>
<dbReference type="InterPro" id="IPR025943">
    <property type="entry name" value="Sigma_54_int_dom_ATP-bd_2"/>
</dbReference>
<evidence type="ECO:0000256" key="1">
    <source>
        <dbReference type="ARBA" id="ARBA00022741"/>
    </source>
</evidence>
<dbReference type="InterPro" id="IPR003593">
    <property type="entry name" value="AAA+_ATPase"/>
</dbReference>
<organism evidence="7 8">
    <name type="scientific">Aminipila butyrica</name>
    <dbReference type="NCBI Taxonomy" id="433296"/>
    <lineage>
        <taxon>Bacteria</taxon>
        <taxon>Bacillati</taxon>
        <taxon>Bacillota</taxon>
        <taxon>Clostridia</taxon>
        <taxon>Peptostreptococcales</taxon>
        <taxon>Anaerovoracaceae</taxon>
        <taxon>Aminipila</taxon>
    </lineage>
</organism>
<accession>A0A858BYX9</accession>
<keyword evidence="4" id="KW-0238">DNA-binding</keyword>
<keyword evidence="2" id="KW-0067">ATP-binding</keyword>
<dbReference type="EMBL" id="CP048649">
    <property type="protein sequence ID" value="QIB69276.1"/>
    <property type="molecule type" value="Genomic_DNA"/>
</dbReference>
<dbReference type="InterPro" id="IPR035965">
    <property type="entry name" value="PAS-like_dom_sf"/>
</dbReference>
<dbReference type="GO" id="GO:0005524">
    <property type="term" value="F:ATP binding"/>
    <property type="evidence" value="ECO:0007669"/>
    <property type="project" value="UniProtKB-KW"/>
</dbReference>
<dbReference type="GO" id="GO:0006355">
    <property type="term" value="P:regulation of DNA-templated transcription"/>
    <property type="evidence" value="ECO:0007669"/>
    <property type="project" value="InterPro"/>
</dbReference>
<keyword evidence="1" id="KW-0547">Nucleotide-binding</keyword>
<evidence type="ECO:0000313" key="8">
    <source>
        <dbReference type="Proteomes" id="UP000466848"/>
    </source>
</evidence>
<dbReference type="Pfam" id="PF00158">
    <property type="entry name" value="Sigma54_activat"/>
    <property type="match status" value="1"/>
</dbReference>
<evidence type="ECO:0000256" key="3">
    <source>
        <dbReference type="ARBA" id="ARBA00023015"/>
    </source>
</evidence>
<gene>
    <name evidence="7" type="ORF">Ami103574_08045</name>
</gene>
<dbReference type="PRINTS" id="PR01590">
    <property type="entry name" value="HTHFIS"/>
</dbReference>
<dbReference type="RefSeq" id="WP_163066394.1">
    <property type="nucleotide sequence ID" value="NZ_CP048649.1"/>
</dbReference>
<dbReference type="Gene3D" id="1.10.8.60">
    <property type="match status" value="1"/>
</dbReference>
<dbReference type="KEGG" id="abut:Ami103574_08045"/>
<dbReference type="InterPro" id="IPR000014">
    <property type="entry name" value="PAS"/>
</dbReference>
<evidence type="ECO:0000256" key="5">
    <source>
        <dbReference type="ARBA" id="ARBA00023163"/>
    </source>
</evidence>
<evidence type="ECO:0000259" key="6">
    <source>
        <dbReference type="PROSITE" id="PS50045"/>
    </source>
</evidence>
<sequence length="471" mass="53782">MKTWNGEETVADFVFDEDIYKLIVDQLDVAVITDQEGRYVHVTKSWEEYYGLQLKDIKGKFVREVFPTTKIHEALKTKESFIGVPAPLVNEKQEQGWCSYIPIIKEGQVVAGFIHVLFHSEKTAVAFSRRLNAMMDELNYYKQEVKQLRKSKYSIDDIIGESPLIGRLKEQIQRAAKSSSTVLIEGETGSGKELVAHSIHDLSQRAYKPLIKINCAAIPAELFESELFGYEYGAFTGADKKGKKGKFEMASGGSLFLDEINQMPLILQPKLLRALQESEIERIGGKESIPVDIRLIAASNTSLEKMVSSNAFRSDLFYRLNVLSIRIPALRERTEDIPLLVDSMIEKFNFQLGLNVQGIQPQVLQRFGEYDWPGNIRELQNVVERGMNMALTGMLEWKHFDEYFQNKALRRLGRTAEKGSLLIRQAKKNLEKEILLESLAKYGDNKTQCAREMGISRTLLYKKMKEYGIKQ</sequence>
<dbReference type="PROSITE" id="PS00676">
    <property type="entry name" value="SIGMA54_INTERACT_2"/>
    <property type="match status" value="1"/>
</dbReference>
<dbReference type="NCBIfam" id="TIGR00229">
    <property type="entry name" value="sensory_box"/>
    <property type="match status" value="1"/>
</dbReference>
<feature type="domain" description="Sigma-54 factor interaction" evidence="6">
    <location>
        <begin position="158"/>
        <end position="388"/>
    </location>
</feature>
<dbReference type="InterPro" id="IPR002197">
    <property type="entry name" value="HTH_Fis"/>
</dbReference>
<dbReference type="PROSITE" id="PS00675">
    <property type="entry name" value="SIGMA54_INTERACT_1"/>
    <property type="match status" value="1"/>
</dbReference>
<dbReference type="SUPFAM" id="SSF55785">
    <property type="entry name" value="PYP-like sensor domain (PAS domain)"/>
    <property type="match status" value="1"/>
</dbReference>
<dbReference type="FunFam" id="3.40.50.300:FF:000006">
    <property type="entry name" value="DNA-binding transcriptional regulator NtrC"/>
    <property type="match status" value="1"/>
</dbReference>
<dbReference type="GO" id="GO:0043565">
    <property type="term" value="F:sequence-specific DNA binding"/>
    <property type="evidence" value="ECO:0007669"/>
    <property type="project" value="InterPro"/>
</dbReference>
<dbReference type="InterPro" id="IPR027417">
    <property type="entry name" value="P-loop_NTPase"/>
</dbReference>
<dbReference type="Pfam" id="PF02954">
    <property type="entry name" value="HTH_8"/>
    <property type="match status" value="1"/>
</dbReference>
<dbReference type="InterPro" id="IPR025944">
    <property type="entry name" value="Sigma_54_int_dom_CS"/>
</dbReference>
<dbReference type="InterPro" id="IPR025662">
    <property type="entry name" value="Sigma_54_int_dom_ATP-bd_1"/>
</dbReference>
<dbReference type="SMART" id="SM00382">
    <property type="entry name" value="AAA"/>
    <property type="match status" value="1"/>
</dbReference>
<dbReference type="Gene3D" id="3.40.50.300">
    <property type="entry name" value="P-loop containing nucleotide triphosphate hydrolases"/>
    <property type="match status" value="1"/>
</dbReference>
<dbReference type="SUPFAM" id="SSF52540">
    <property type="entry name" value="P-loop containing nucleoside triphosphate hydrolases"/>
    <property type="match status" value="1"/>
</dbReference>
<dbReference type="Pfam" id="PF25601">
    <property type="entry name" value="AAA_lid_14"/>
    <property type="match status" value="1"/>
</dbReference>
<dbReference type="Proteomes" id="UP000466848">
    <property type="component" value="Chromosome"/>
</dbReference>
<evidence type="ECO:0000256" key="4">
    <source>
        <dbReference type="ARBA" id="ARBA00023125"/>
    </source>
</evidence>
<dbReference type="InterPro" id="IPR002078">
    <property type="entry name" value="Sigma_54_int"/>
</dbReference>
<reference evidence="7 8" key="1">
    <citation type="submission" date="2020-02" db="EMBL/GenBank/DDBJ databases">
        <authorList>
            <person name="Kim Y.B."/>
            <person name="Roh S.W."/>
        </authorList>
    </citation>
    <scope>NUCLEOTIDE SEQUENCE [LARGE SCALE GENOMIC DNA]</scope>
    <source>
        <strain evidence="7 8">DSM 103574</strain>
    </source>
</reference>
<evidence type="ECO:0000256" key="2">
    <source>
        <dbReference type="ARBA" id="ARBA00022840"/>
    </source>
</evidence>
<proteinExistence type="predicted"/>
<protein>
    <submittedName>
        <fullName evidence="7">AAA domain-containing protein</fullName>
    </submittedName>
</protein>
<keyword evidence="3" id="KW-0805">Transcription regulation</keyword>
<keyword evidence="8" id="KW-1185">Reference proteome</keyword>
<dbReference type="PANTHER" id="PTHR32071">
    <property type="entry name" value="TRANSCRIPTIONAL REGULATORY PROTEIN"/>
    <property type="match status" value="1"/>
</dbReference>
<dbReference type="AlphaFoldDB" id="A0A858BYX9"/>
<dbReference type="CDD" id="cd00009">
    <property type="entry name" value="AAA"/>
    <property type="match status" value="1"/>
</dbReference>
<keyword evidence="5" id="KW-0804">Transcription</keyword>
<evidence type="ECO:0000313" key="7">
    <source>
        <dbReference type="EMBL" id="QIB69276.1"/>
    </source>
</evidence>
<dbReference type="InterPro" id="IPR009057">
    <property type="entry name" value="Homeodomain-like_sf"/>
</dbReference>
<dbReference type="Gene3D" id="3.30.450.20">
    <property type="entry name" value="PAS domain"/>
    <property type="match status" value="1"/>
</dbReference>
<dbReference type="SUPFAM" id="SSF46689">
    <property type="entry name" value="Homeodomain-like"/>
    <property type="match status" value="1"/>
</dbReference>
<dbReference type="PROSITE" id="PS50045">
    <property type="entry name" value="SIGMA54_INTERACT_4"/>
    <property type="match status" value="1"/>
</dbReference>